<protein>
    <submittedName>
        <fullName evidence="1">Unannotated protein</fullName>
    </submittedName>
</protein>
<dbReference type="AlphaFoldDB" id="A0A6J6P482"/>
<name>A0A6J6P482_9ZZZZ</name>
<dbReference type="EMBL" id="CAEZXQ010000047">
    <property type="protein sequence ID" value="CAB4691448.1"/>
    <property type="molecule type" value="Genomic_DNA"/>
</dbReference>
<reference evidence="1" key="1">
    <citation type="submission" date="2020-05" db="EMBL/GenBank/DDBJ databases">
        <authorList>
            <person name="Chiriac C."/>
            <person name="Salcher M."/>
            <person name="Ghai R."/>
            <person name="Kavagutti S V."/>
        </authorList>
    </citation>
    <scope>NUCLEOTIDE SEQUENCE</scope>
</reference>
<sequence>MADLINARFVLGISPENAGICAALGLPAAQIDDPTLITADVVVVVASTKTGIDPKVVAQWHNFRELYVPTIVAVIDFEDGDVDFEDMSAIIGKMLEPVLTPYLVLHADNGQPTALINLEDQMITDYSTASVTQLASDTEHRELILEFKDELHNALIEGGWDQFVQGLIIPAIPLITKNKLGIAEIKRFLDLIPTRS</sequence>
<proteinExistence type="predicted"/>
<organism evidence="1">
    <name type="scientific">freshwater metagenome</name>
    <dbReference type="NCBI Taxonomy" id="449393"/>
    <lineage>
        <taxon>unclassified sequences</taxon>
        <taxon>metagenomes</taxon>
        <taxon>ecological metagenomes</taxon>
    </lineage>
</organism>
<gene>
    <name evidence="1" type="ORF">UFOPK2576_00450</name>
</gene>
<evidence type="ECO:0000313" key="1">
    <source>
        <dbReference type="EMBL" id="CAB4691448.1"/>
    </source>
</evidence>
<accession>A0A6J6P482</accession>